<protein>
    <submittedName>
        <fullName evidence="1">Uncharacterized protein</fullName>
    </submittedName>
</protein>
<dbReference type="EMBL" id="BBRZ01000039">
    <property type="protein sequence ID" value="GAM56883.1"/>
    <property type="molecule type" value="Genomic_DNA"/>
</dbReference>
<evidence type="ECO:0000313" key="1">
    <source>
        <dbReference type="EMBL" id="GAM56883.1"/>
    </source>
</evidence>
<reference evidence="1 2" key="1">
    <citation type="submission" date="2015-01" db="EMBL/GenBank/DDBJ databases">
        <title>Vibrio sp. C1 JCM 19231 whole genome shotgun sequence.</title>
        <authorList>
            <person name="Sawabe T."/>
            <person name="Meirelles P."/>
            <person name="Feng G."/>
            <person name="Sayaka M."/>
            <person name="Hattori M."/>
            <person name="Ohkuma M."/>
        </authorList>
    </citation>
    <scope>NUCLEOTIDE SEQUENCE [LARGE SCALE GENOMIC DNA]</scope>
    <source>
        <strain evidence="2">JCM 19231</strain>
    </source>
</reference>
<sequence>MALLLGYYGALRRGEIVRFVFKMWWSSLPISISFVCTSLKHLKAKPKTVSPAMYMW</sequence>
<accession>A0A0B8P0Q0</accession>
<dbReference type="AlphaFoldDB" id="A0A0B8P0Q0"/>
<keyword evidence="2" id="KW-1185">Reference proteome</keyword>
<reference evidence="1 2" key="2">
    <citation type="submission" date="2015-01" db="EMBL/GenBank/DDBJ databases">
        <authorList>
            <consortium name="NBRP consortium"/>
            <person name="Sawabe T."/>
            <person name="Meirelles P."/>
            <person name="Feng G."/>
            <person name="Sayaka M."/>
            <person name="Hattori M."/>
            <person name="Ohkuma M."/>
        </authorList>
    </citation>
    <scope>NUCLEOTIDE SEQUENCE [LARGE SCALE GENOMIC DNA]</scope>
    <source>
        <strain evidence="2">JCM 19231</strain>
    </source>
</reference>
<dbReference type="Proteomes" id="UP000031671">
    <property type="component" value="Unassembled WGS sequence"/>
</dbReference>
<comment type="caution">
    <text evidence="1">The sequence shown here is derived from an EMBL/GenBank/DDBJ whole genome shotgun (WGS) entry which is preliminary data.</text>
</comment>
<organism evidence="1 2">
    <name type="scientific">Vibrio ishigakensis</name>
    <dbReference type="NCBI Taxonomy" id="1481914"/>
    <lineage>
        <taxon>Bacteria</taxon>
        <taxon>Pseudomonadati</taxon>
        <taxon>Pseudomonadota</taxon>
        <taxon>Gammaproteobacteria</taxon>
        <taxon>Vibrionales</taxon>
        <taxon>Vibrionaceae</taxon>
        <taxon>Vibrio</taxon>
    </lineage>
</organism>
<name>A0A0B8P0Q0_9VIBR</name>
<evidence type="ECO:0000313" key="2">
    <source>
        <dbReference type="Proteomes" id="UP000031671"/>
    </source>
</evidence>
<proteinExistence type="predicted"/>
<gene>
    <name evidence="1" type="ORF">JCM19231_2031</name>
</gene>